<proteinExistence type="predicted"/>
<dbReference type="GeneID" id="77259758"/>
<keyword evidence="5" id="KW-1185">Reference proteome</keyword>
<dbReference type="KEGG" id="pbm:CL52_07485"/>
<dbReference type="Proteomes" id="UP000031271">
    <property type="component" value="Chromosome"/>
</dbReference>
<reference evidence="2 4" key="3">
    <citation type="journal article" name="Genome Announc.">
        <title>Complete Genome Sequence of Pseudomonas balearica DSM 6083T.</title>
        <authorList>
            <person name="Bennasar-Figueras A."/>
            <person name="Salva-Serra F."/>
            <person name="Jaen-Luchoro D."/>
            <person name="Segui C."/>
            <person name="Aliaga F."/>
            <person name="Busquets A."/>
            <person name="Gomila M."/>
            <person name="Moore E.R."/>
            <person name="Lalucat J."/>
        </authorList>
    </citation>
    <scope>NUCLEOTIDE SEQUENCE [LARGE SCALE GENOMIC DNA]</scope>
    <source>
        <strain evidence="4">DSM 6083</strain>
        <strain evidence="2">DSM6083</strain>
    </source>
</reference>
<evidence type="ECO:0000313" key="2">
    <source>
        <dbReference type="EMBL" id="AJE14895.1"/>
    </source>
</evidence>
<dbReference type="Pfam" id="PF04422">
    <property type="entry name" value="FrhB_FdhB_N"/>
    <property type="match status" value="1"/>
</dbReference>
<name>A0A8D3Y059_9GAMM</name>
<dbReference type="Proteomes" id="UP000182276">
    <property type="component" value="Unassembled WGS sequence"/>
</dbReference>
<dbReference type="PROSITE" id="PS51379">
    <property type="entry name" value="4FE4S_FER_2"/>
    <property type="match status" value="1"/>
</dbReference>
<dbReference type="InterPro" id="IPR045220">
    <property type="entry name" value="FRHB/FDHB/HCAR-like"/>
</dbReference>
<feature type="domain" description="4Fe-4S ferredoxin-type" evidence="1">
    <location>
        <begin position="5"/>
        <end position="34"/>
    </location>
</feature>
<dbReference type="InterPro" id="IPR007516">
    <property type="entry name" value="Co_F420_Hydgase/DH_bsu_N"/>
</dbReference>
<reference evidence="3 5" key="2">
    <citation type="submission" date="2016-10" db="EMBL/GenBank/DDBJ databases">
        <authorList>
            <person name="Varghese N."/>
            <person name="Submissions S."/>
        </authorList>
    </citation>
    <scope>NUCLEOTIDE SEQUENCE [LARGE SCALE GENOMIC DNA]</scope>
    <source>
        <strain evidence="3 5">DSM 6083</strain>
    </source>
</reference>
<evidence type="ECO:0000313" key="4">
    <source>
        <dbReference type="Proteomes" id="UP000031271"/>
    </source>
</evidence>
<dbReference type="PANTHER" id="PTHR31332">
    <property type="entry name" value="7-HYDROXYMETHYL CHLOROPHYLL A REDUCTASE, CHLOROPLASTIC"/>
    <property type="match status" value="1"/>
</dbReference>
<reference evidence="4" key="1">
    <citation type="submission" date="2014-03" db="EMBL/GenBank/DDBJ databases">
        <title>Complete genome of Pseudomonas balearica DSM 6083T, a sewage water isolate from an enrichment with 2-methylnaphthalene.</title>
        <authorList>
            <person name="Salva-Serra F."/>
            <person name="Jaen-Luchoro D."/>
            <person name="Busquets A."/>
            <person name="Pena A."/>
            <person name="Gomila M."/>
            <person name="Bosch R."/>
            <person name="Nogales B."/>
            <person name="Garcia-Valdes E."/>
            <person name="Lalucat J."/>
            <person name="Bennasar A."/>
        </authorList>
    </citation>
    <scope>NUCLEOTIDE SEQUENCE [LARGE SCALE GENOMIC DNA]</scope>
    <source>
        <strain evidence="4">DSM 6083</strain>
    </source>
</reference>
<accession>A0A8D3Y059</accession>
<organism evidence="2 4">
    <name type="scientific">Stutzerimonas balearica DSM 6083</name>
    <dbReference type="NCBI Taxonomy" id="1123016"/>
    <lineage>
        <taxon>Bacteria</taxon>
        <taxon>Pseudomonadati</taxon>
        <taxon>Pseudomonadota</taxon>
        <taxon>Gammaproteobacteria</taxon>
        <taxon>Pseudomonadales</taxon>
        <taxon>Pseudomonadaceae</taxon>
        <taxon>Stutzerimonas</taxon>
    </lineage>
</organism>
<dbReference type="PANTHER" id="PTHR31332:SF0">
    <property type="entry name" value="7-HYDROXYMETHYL CHLOROPHYLL A REDUCTASE, CHLOROPLASTIC"/>
    <property type="match status" value="1"/>
</dbReference>
<dbReference type="InterPro" id="IPR007525">
    <property type="entry name" value="FrhB_FdhB_C"/>
</dbReference>
<evidence type="ECO:0000313" key="3">
    <source>
        <dbReference type="EMBL" id="SDM33693.1"/>
    </source>
</evidence>
<dbReference type="GO" id="GO:0033354">
    <property type="term" value="P:chlorophyll cycle"/>
    <property type="evidence" value="ECO:0007669"/>
    <property type="project" value="TreeGrafter"/>
</dbReference>
<dbReference type="Pfam" id="PF04432">
    <property type="entry name" value="FrhB_FdhB_C"/>
    <property type="match status" value="1"/>
</dbReference>
<dbReference type="RefSeq" id="WP_043219481.1">
    <property type="nucleotide sequence ID" value="NZ_CP007511.1"/>
</dbReference>
<protein>
    <submittedName>
        <fullName evidence="2 3">Coenzyme F420 hydrogenase</fullName>
    </submittedName>
</protein>
<evidence type="ECO:0000313" key="5">
    <source>
        <dbReference type="Proteomes" id="UP000182276"/>
    </source>
</evidence>
<dbReference type="EMBL" id="CP007511">
    <property type="protein sequence ID" value="AJE14895.1"/>
    <property type="molecule type" value="Genomic_DNA"/>
</dbReference>
<evidence type="ECO:0000259" key="1">
    <source>
        <dbReference type="PROSITE" id="PS51379"/>
    </source>
</evidence>
<dbReference type="InterPro" id="IPR017896">
    <property type="entry name" value="4Fe4S_Fe-S-bd"/>
</dbReference>
<dbReference type="AlphaFoldDB" id="A0A8D3Y059"/>
<dbReference type="GO" id="GO:0090415">
    <property type="term" value="F:7-hydroxymethyl chlorophyll a reductase activity"/>
    <property type="evidence" value="ECO:0007669"/>
    <property type="project" value="TreeGrafter"/>
</dbReference>
<gene>
    <name evidence="2" type="ORF">CL52_07485</name>
    <name evidence="3" type="ORF">SAMN05660875_10470</name>
</gene>
<sequence>MKALLDRVLKNDLCSGCGMCSSVASDDALRMRLNADGYHRPALNPAYRDKEIADAPTTGAFAKSCPALNLDIRPYKSKNYHPIWGEILDTLKGYAADDEIRQAGSSGGVISALAQYCLDRKLVDGVIQIQASQQDPLENVAIISRSRQNVIASSGSRYAPASPAEALRWVAMSTEKYLFVGKPCDVAAVRQMQAHNPRLKENIPYVVSFMCAGTPSLHGTEQVLEKLDAKREDVTAFRYRGDGWPGLTKATLKNGEARTMTYNDSWGKVLNRHLQTRCKICPDGIGEFADIVCADGWEGDEKGYPSFEEREGNSLILVRTPNGRELFRNAEADGVVKAEAFDTGSIFAIQPFQYYRRTTILPRLWAMKLLMLKTPSYKGFELGKGMREIGLYQSFKAFTGLLVRRKKIKRRALETA</sequence>
<dbReference type="EMBL" id="FNHO01000004">
    <property type="protein sequence ID" value="SDM33693.1"/>
    <property type="molecule type" value="Genomic_DNA"/>
</dbReference>